<protein>
    <submittedName>
        <fullName evidence="3">Uncharacterized protein</fullName>
    </submittedName>
</protein>
<keyword evidence="1" id="KW-0472">Membrane</keyword>
<dbReference type="OrthoDB" id="3789444at2"/>
<dbReference type="Proteomes" id="UP000180166">
    <property type="component" value="Chromosome"/>
</dbReference>
<accession>A0A0B8NB82</accession>
<feature type="transmembrane region" description="Helical" evidence="1">
    <location>
        <begin position="31"/>
        <end position="53"/>
    </location>
</feature>
<keyword evidence="1" id="KW-0812">Transmembrane</keyword>
<gene>
    <name evidence="2" type="ORF">NS506_06760</name>
    <name evidence="3" type="ORF">NSK11_contig00018-0028</name>
</gene>
<reference evidence="3 4" key="2">
    <citation type="journal article" date="2016" name="Genome Announc.">
        <title>Draft Genome Sequence of Erythromycin- and Oxytetracycline-Sensitive Nocardia seriolae Strain U-1 (NBRC 110359).</title>
        <authorList>
            <person name="Imajoh M."/>
            <person name="Sukeda M."/>
            <person name="Shimizu M."/>
            <person name="Yamane J."/>
            <person name="Ohnishi K."/>
            <person name="Oshima S."/>
        </authorList>
    </citation>
    <scope>NUCLEOTIDE SEQUENCE [LARGE SCALE GENOMIC DNA]</scope>
    <source>
        <strain evidence="3 4">U-1</strain>
    </source>
</reference>
<evidence type="ECO:0000313" key="4">
    <source>
        <dbReference type="Proteomes" id="UP000037179"/>
    </source>
</evidence>
<dbReference type="EMBL" id="BBYQ01000018">
    <property type="protein sequence ID" value="GAP27436.1"/>
    <property type="molecule type" value="Genomic_DNA"/>
</dbReference>
<proteinExistence type="predicted"/>
<sequence length="345" mass="36359">MTTASAFSGLPAYSEFVSNIERAPSRVTARWPFAVLAVLGALLVAAPLATGMFPRAVEGEAMIDAFGPYTTRESIDGYRSDLQVLDNARANIVAVQNSSPPAGDYPRVDRFVRDYPGIRADISTMLDTIDTNRGNYRTLSGTAPFGILPWLLALPGAVLIGAGVFGFRAAGNGSRATTWRAVAALAGRTLVVTPFAAGLFAAGPAAQPVIDGFRPILTTEHVRRVQGYFVTLVAADGELNSRYSGAARTAQPDADLSGITALQNRWQPMTSRFADLVGTMNDNVANFDAVVALNDVSRPLGFTAFRGLAWGFLIPGVLVTGLALFGARRSRTGSGRSDSTGGEPA</sequence>
<keyword evidence="1" id="KW-1133">Transmembrane helix</keyword>
<name>A0A0B8NB82_9NOCA</name>
<dbReference type="Proteomes" id="UP000037179">
    <property type="component" value="Unassembled WGS sequence"/>
</dbReference>
<dbReference type="EMBL" id="CP017839">
    <property type="protein sequence ID" value="APB00791.1"/>
    <property type="molecule type" value="Genomic_DNA"/>
</dbReference>
<evidence type="ECO:0000256" key="1">
    <source>
        <dbReference type="SAM" id="Phobius"/>
    </source>
</evidence>
<reference evidence="4" key="1">
    <citation type="submission" date="2015-07" db="EMBL/GenBank/DDBJ databases">
        <title>Nocardia seriolae U-1 whole genome shotgun sequence.</title>
        <authorList>
            <person name="Imajoh M."/>
            <person name="Fukumoto Y."/>
            <person name="Sukeda M."/>
            <person name="Yamane J."/>
            <person name="Yamasaki K."/>
            <person name="Shimizu M."/>
            <person name="Ohnishi K."/>
            <person name="Oshima S."/>
        </authorList>
    </citation>
    <scope>NUCLEOTIDE SEQUENCE [LARGE SCALE GENOMIC DNA]</scope>
    <source>
        <strain evidence="4">U-1</strain>
    </source>
</reference>
<evidence type="ECO:0000313" key="3">
    <source>
        <dbReference type="EMBL" id="GAP27436.1"/>
    </source>
</evidence>
<organism evidence="3 4">
    <name type="scientific">Nocardia seriolae</name>
    <dbReference type="NCBI Taxonomy" id="37332"/>
    <lineage>
        <taxon>Bacteria</taxon>
        <taxon>Bacillati</taxon>
        <taxon>Actinomycetota</taxon>
        <taxon>Actinomycetes</taxon>
        <taxon>Mycobacteriales</taxon>
        <taxon>Nocardiaceae</taxon>
        <taxon>Nocardia</taxon>
    </lineage>
</organism>
<dbReference type="RefSeq" id="WP_081985715.1">
    <property type="nucleotide sequence ID" value="NZ_AP017900.1"/>
</dbReference>
<feature type="transmembrane region" description="Helical" evidence="1">
    <location>
        <begin position="179"/>
        <end position="202"/>
    </location>
</feature>
<evidence type="ECO:0000313" key="5">
    <source>
        <dbReference type="Proteomes" id="UP000180166"/>
    </source>
</evidence>
<feature type="transmembrane region" description="Helical" evidence="1">
    <location>
        <begin position="147"/>
        <end position="167"/>
    </location>
</feature>
<dbReference type="AlphaFoldDB" id="A0A0B8NB82"/>
<evidence type="ECO:0000313" key="2">
    <source>
        <dbReference type="EMBL" id="APB00791.1"/>
    </source>
</evidence>
<feature type="transmembrane region" description="Helical" evidence="1">
    <location>
        <begin position="307"/>
        <end position="327"/>
    </location>
</feature>
<reference evidence="2 5" key="3">
    <citation type="submission" date="2016-10" db="EMBL/GenBank/DDBJ databases">
        <title>Genome sequence of Nocardia seriolae strain EM150506, isolated from Anguila japonica.</title>
        <authorList>
            <person name="Han H.-J."/>
        </authorList>
    </citation>
    <scope>NUCLEOTIDE SEQUENCE [LARGE SCALE GENOMIC DNA]</scope>
    <source>
        <strain evidence="2 5">EM150506</strain>
    </source>
</reference>
<keyword evidence="4" id="KW-1185">Reference proteome</keyword>
<dbReference type="KEGG" id="nsr:NS506_06760"/>
<dbReference type="GeneID" id="93369662"/>